<gene>
    <name evidence="3" type="primary">8237637</name>
    <name evidence="2" type="ORF">Phum_PHUM219200</name>
</gene>
<dbReference type="Pfam" id="PF14846">
    <property type="entry name" value="DUF4485"/>
    <property type="match status" value="1"/>
</dbReference>
<reference evidence="2" key="2">
    <citation type="submission" date="2007-04" db="EMBL/GenBank/DDBJ databases">
        <title>The genome of the human body louse.</title>
        <authorList>
            <consortium name="The Human Body Louse Genome Consortium"/>
            <person name="Kirkness E."/>
            <person name="Walenz B."/>
            <person name="Hass B."/>
            <person name="Bruggner R."/>
            <person name="Strausberg R."/>
        </authorList>
    </citation>
    <scope>NUCLEOTIDE SEQUENCE</scope>
    <source>
        <strain evidence="2">USDA</strain>
    </source>
</reference>
<dbReference type="GeneID" id="8237637"/>
<dbReference type="RefSeq" id="XP_002425754.1">
    <property type="nucleotide sequence ID" value="XM_002425709.1"/>
</dbReference>
<organism>
    <name type="scientific">Pediculus humanus subsp. corporis</name>
    <name type="common">Body louse</name>
    <dbReference type="NCBI Taxonomy" id="121224"/>
    <lineage>
        <taxon>Eukaryota</taxon>
        <taxon>Metazoa</taxon>
        <taxon>Ecdysozoa</taxon>
        <taxon>Arthropoda</taxon>
        <taxon>Hexapoda</taxon>
        <taxon>Insecta</taxon>
        <taxon>Pterygota</taxon>
        <taxon>Neoptera</taxon>
        <taxon>Paraneoptera</taxon>
        <taxon>Psocodea</taxon>
        <taxon>Troctomorpha</taxon>
        <taxon>Phthiraptera</taxon>
        <taxon>Anoplura</taxon>
        <taxon>Pediculidae</taxon>
        <taxon>Pediculus</taxon>
    </lineage>
</organism>
<protein>
    <recommendedName>
        <fullName evidence="1">DUF4485 domain-containing protein</fullName>
    </recommendedName>
</protein>
<reference evidence="2" key="1">
    <citation type="submission" date="2007-04" db="EMBL/GenBank/DDBJ databases">
        <title>Annotation of Pediculus humanus corporis strain USDA.</title>
        <authorList>
            <person name="Kirkness E."/>
            <person name="Hannick L."/>
            <person name="Hass B."/>
            <person name="Bruggner R."/>
            <person name="Lawson D."/>
            <person name="Bidwell S."/>
            <person name="Joardar V."/>
            <person name="Caler E."/>
            <person name="Walenz B."/>
            <person name="Inman J."/>
            <person name="Schobel S."/>
            <person name="Galinsky K."/>
            <person name="Amedeo P."/>
            <person name="Strausberg R."/>
        </authorList>
    </citation>
    <scope>NUCLEOTIDE SEQUENCE</scope>
    <source>
        <strain evidence="2">USDA</strain>
    </source>
</reference>
<dbReference type="EMBL" id="DS235179">
    <property type="protein sequence ID" value="EEB13016.1"/>
    <property type="molecule type" value="Genomic_DNA"/>
</dbReference>
<keyword evidence="4" id="KW-1185">Reference proteome</keyword>
<accession>E0VI10</accession>
<dbReference type="OrthoDB" id="6572380at2759"/>
<name>E0VI10_PEDHC</name>
<dbReference type="CTD" id="8237637"/>
<dbReference type="EMBL" id="AAZO01002529">
    <property type="status" value="NOT_ANNOTATED_CDS"/>
    <property type="molecule type" value="Genomic_DNA"/>
</dbReference>
<dbReference type="VEuPathDB" id="VectorBase:PHUM219200"/>
<sequence length="144" mass="16096">MSENDKDEFKNAIRQIGFSSMNLDNPYDRVRISEWVRKLVAIDDDSCENIKKKNEYIQYLKIQVANSCLQLPFTKPPPSANLPSLPELLGTLVCEKIPGLPKPGPIAPAIIHKSPDGRAYISIKHVPGDGVLCYMAVDENLNNF</sequence>
<feature type="domain" description="DUF4485" evidence="1">
    <location>
        <begin position="6"/>
        <end position="87"/>
    </location>
</feature>
<dbReference type="HOGENOM" id="CLU_1798761_0_0_1"/>
<evidence type="ECO:0000259" key="1">
    <source>
        <dbReference type="Pfam" id="PF14846"/>
    </source>
</evidence>
<dbReference type="AlphaFoldDB" id="E0VI10"/>
<dbReference type="eggNOG" id="ENOG502TBAU">
    <property type="taxonomic scope" value="Eukaryota"/>
</dbReference>
<evidence type="ECO:0000313" key="4">
    <source>
        <dbReference type="Proteomes" id="UP000009046"/>
    </source>
</evidence>
<evidence type="ECO:0000313" key="3">
    <source>
        <dbReference type="EnsemblMetazoa" id="PHUM219200-PA"/>
    </source>
</evidence>
<evidence type="ECO:0000313" key="2">
    <source>
        <dbReference type="EMBL" id="EEB13016.1"/>
    </source>
</evidence>
<dbReference type="InParanoid" id="E0VI10"/>
<dbReference type="InterPro" id="IPR027831">
    <property type="entry name" value="DUF4485"/>
</dbReference>
<reference evidence="3" key="3">
    <citation type="submission" date="2020-05" db="UniProtKB">
        <authorList>
            <consortium name="EnsemblMetazoa"/>
        </authorList>
    </citation>
    <scope>IDENTIFICATION</scope>
    <source>
        <strain evidence="3">USDA</strain>
    </source>
</reference>
<dbReference type="KEGG" id="phu:Phum_PHUM219200"/>
<dbReference type="EnsemblMetazoa" id="PHUM219200-RA">
    <property type="protein sequence ID" value="PHUM219200-PA"/>
    <property type="gene ID" value="PHUM219200"/>
</dbReference>
<proteinExistence type="predicted"/>
<dbReference type="Proteomes" id="UP000009046">
    <property type="component" value="Unassembled WGS sequence"/>
</dbReference>
<dbReference type="OMA" id="YAQYLRI"/>